<comment type="caution">
    <text evidence="2">The sequence shown here is derived from an EMBL/GenBank/DDBJ whole genome shotgun (WGS) entry which is preliminary data.</text>
</comment>
<evidence type="ECO:0000259" key="1">
    <source>
        <dbReference type="Pfam" id="PF01419"/>
    </source>
</evidence>
<dbReference type="Proteomes" id="UP000266673">
    <property type="component" value="Unassembled WGS sequence"/>
</dbReference>
<feature type="domain" description="Jacalin-type lectin" evidence="1">
    <location>
        <begin position="10"/>
        <end position="159"/>
    </location>
</feature>
<dbReference type="OrthoDB" id="2424567at2759"/>
<protein>
    <recommendedName>
        <fullName evidence="1">Jacalin-type lectin domain-containing protein</fullName>
    </recommendedName>
</protein>
<dbReference type="InterPro" id="IPR001229">
    <property type="entry name" value="Jacalin-like_lectin_dom"/>
</dbReference>
<dbReference type="Pfam" id="PF01419">
    <property type="entry name" value="Jacalin"/>
    <property type="match status" value="1"/>
</dbReference>
<organism evidence="2 3">
    <name type="scientific">Gigaspora rosea</name>
    <dbReference type="NCBI Taxonomy" id="44941"/>
    <lineage>
        <taxon>Eukaryota</taxon>
        <taxon>Fungi</taxon>
        <taxon>Fungi incertae sedis</taxon>
        <taxon>Mucoromycota</taxon>
        <taxon>Glomeromycotina</taxon>
        <taxon>Glomeromycetes</taxon>
        <taxon>Diversisporales</taxon>
        <taxon>Gigasporaceae</taxon>
        <taxon>Gigaspora</taxon>
    </lineage>
</organism>
<dbReference type="Gene3D" id="2.100.10.30">
    <property type="entry name" value="Jacalin-like lectin domain"/>
    <property type="match status" value="1"/>
</dbReference>
<evidence type="ECO:0000313" key="3">
    <source>
        <dbReference type="Proteomes" id="UP000266673"/>
    </source>
</evidence>
<evidence type="ECO:0000313" key="2">
    <source>
        <dbReference type="EMBL" id="RIB24139.1"/>
    </source>
</evidence>
<reference evidence="2 3" key="1">
    <citation type="submission" date="2018-06" db="EMBL/GenBank/DDBJ databases">
        <title>Comparative genomics reveals the genomic features of Rhizophagus irregularis, R. cerebriforme, R. diaphanum and Gigaspora rosea, and their symbiotic lifestyle signature.</title>
        <authorList>
            <person name="Morin E."/>
            <person name="San Clemente H."/>
            <person name="Chen E.C.H."/>
            <person name="De La Providencia I."/>
            <person name="Hainaut M."/>
            <person name="Kuo A."/>
            <person name="Kohler A."/>
            <person name="Murat C."/>
            <person name="Tang N."/>
            <person name="Roy S."/>
            <person name="Loubradou J."/>
            <person name="Henrissat B."/>
            <person name="Grigoriev I.V."/>
            <person name="Corradi N."/>
            <person name="Roux C."/>
            <person name="Martin F.M."/>
        </authorList>
    </citation>
    <scope>NUCLEOTIDE SEQUENCE [LARGE SCALE GENOMIC DNA]</scope>
    <source>
        <strain evidence="2 3">DAOM 194757</strain>
    </source>
</reference>
<proteinExistence type="predicted"/>
<sequence length="279" mass="30485">MTITVKTVSDTYGGSGGSNSDDFHIIIYQIIDGESINNINVKSIKVQTDPTSGYLNSLQFIYNVETNYGKRIVNGSLRGLRTGKLQTYDLNSNEKMKTITGSYGNNSIDINIVIKYLKFQTSAETISYGKNDTADTLFTFPAGILFGNSAYAVDSLGTYVIVEVPTNSSTTSNPLSTTSNSSSDITSTSFIILSCFTNILGLIVLVTVDELVEIGDKRHCNKPYPIDTGLVHYSGLAQMAHNYLIVQATSVSSEEMFYKTKNTINQSVIDYLKKLQVSA</sequence>
<name>A0A397VT17_9GLOM</name>
<gene>
    <name evidence="2" type="ORF">C2G38_2169410</name>
</gene>
<accession>A0A397VT17</accession>
<dbReference type="AlphaFoldDB" id="A0A397VT17"/>
<dbReference type="SUPFAM" id="SSF51101">
    <property type="entry name" value="Mannose-binding lectins"/>
    <property type="match status" value="1"/>
</dbReference>
<keyword evidence="3" id="KW-1185">Reference proteome</keyword>
<dbReference type="EMBL" id="QKWP01000229">
    <property type="protein sequence ID" value="RIB24139.1"/>
    <property type="molecule type" value="Genomic_DNA"/>
</dbReference>
<dbReference type="InterPro" id="IPR036404">
    <property type="entry name" value="Jacalin-like_lectin_dom_sf"/>
</dbReference>